<dbReference type="CDD" id="cd06268">
    <property type="entry name" value="PBP1_ABC_transporter_LIVBP-like"/>
    <property type="match status" value="1"/>
</dbReference>
<comment type="similarity">
    <text evidence="1">Belongs to the leucine-binding protein family.</text>
</comment>
<dbReference type="PATRIC" id="fig|272123.3.peg.544"/>
<evidence type="ECO:0000256" key="1">
    <source>
        <dbReference type="ARBA" id="ARBA00010062"/>
    </source>
</evidence>
<dbReference type="HOGENOM" id="CLU_347050_0_0_3"/>
<evidence type="ECO:0000259" key="3">
    <source>
        <dbReference type="Pfam" id="PF12770"/>
    </source>
</evidence>
<dbReference type="EMBL" id="CP003659">
    <property type="protein sequence ID" value="AFZ56098.1"/>
    <property type="molecule type" value="Genomic_DNA"/>
</dbReference>
<dbReference type="InterPro" id="IPR024983">
    <property type="entry name" value="CHAT_dom"/>
</dbReference>
<dbReference type="PANTHER" id="PTHR30483">
    <property type="entry name" value="LEUCINE-SPECIFIC-BINDING PROTEIN"/>
    <property type="match status" value="1"/>
</dbReference>
<dbReference type="RefSeq" id="WP_015212753.1">
    <property type="nucleotide sequence ID" value="NC_019771.1"/>
</dbReference>
<dbReference type="OrthoDB" id="446586at2"/>
<name>K9ZA70_ANACC</name>
<dbReference type="AlphaFoldDB" id="K9ZA70"/>
<dbReference type="STRING" id="272123.Anacy_0500"/>
<dbReference type="InterPro" id="IPR028082">
    <property type="entry name" value="Peripla_BP_I"/>
</dbReference>
<reference evidence="6" key="1">
    <citation type="journal article" date="2013" name="Proc. Natl. Acad. Sci. U.S.A.">
        <title>Improving the coverage of the cyanobacterial phylum using diversity-driven genome sequencing.</title>
        <authorList>
            <person name="Shih P.M."/>
            <person name="Wu D."/>
            <person name="Latifi A."/>
            <person name="Axen S.D."/>
            <person name="Fewer D.P."/>
            <person name="Talla E."/>
            <person name="Calteau A."/>
            <person name="Cai F."/>
            <person name="Tandeau de Marsac N."/>
            <person name="Rippka R."/>
            <person name="Herdman M."/>
            <person name="Sivonen K."/>
            <person name="Coursin T."/>
            <person name="Laurent T."/>
            <person name="Goodwin L."/>
            <person name="Nolan M."/>
            <person name="Davenport K.W."/>
            <person name="Han C.S."/>
            <person name="Rubin E.M."/>
            <person name="Eisen J.A."/>
            <person name="Woyke T."/>
            <person name="Gugger M."/>
            <person name="Kerfeld C.A."/>
        </authorList>
    </citation>
    <scope>NUCLEOTIDE SEQUENCE [LARGE SCALE GENOMIC DNA]</scope>
    <source>
        <strain evidence="6">ATCC 27899 / PCC 7122</strain>
    </source>
</reference>
<evidence type="ECO:0000256" key="2">
    <source>
        <dbReference type="ARBA" id="ARBA00022729"/>
    </source>
</evidence>
<dbReference type="Pfam" id="PF13458">
    <property type="entry name" value="Peripla_BP_6"/>
    <property type="match status" value="1"/>
</dbReference>
<dbReference type="SUPFAM" id="SSF53822">
    <property type="entry name" value="Periplasmic binding protein-like I"/>
    <property type="match status" value="1"/>
</dbReference>
<accession>K9ZA70</accession>
<proteinExistence type="inferred from homology"/>
<dbReference type="InterPro" id="IPR028081">
    <property type="entry name" value="Leu-bd"/>
</dbReference>
<organism evidence="5 6">
    <name type="scientific">Anabaena cylindrica (strain ATCC 27899 / PCC 7122)</name>
    <dbReference type="NCBI Taxonomy" id="272123"/>
    <lineage>
        <taxon>Bacteria</taxon>
        <taxon>Bacillati</taxon>
        <taxon>Cyanobacteriota</taxon>
        <taxon>Cyanophyceae</taxon>
        <taxon>Nostocales</taxon>
        <taxon>Nostocaceae</taxon>
        <taxon>Anabaena</taxon>
    </lineage>
</organism>
<protein>
    <submittedName>
        <fullName evidence="5">Extracellular ligand-binding receptor</fullName>
    </submittedName>
</protein>
<evidence type="ECO:0000313" key="5">
    <source>
        <dbReference type="EMBL" id="AFZ56098.1"/>
    </source>
</evidence>
<dbReference type="KEGG" id="acy:Anacy_0500"/>
<feature type="domain" description="CHAT" evidence="3">
    <location>
        <begin position="181"/>
        <end position="339"/>
    </location>
</feature>
<dbReference type="InterPro" id="IPR051010">
    <property type="entry name" value="BCAA_transport"/>
</dbReference>
<feature type="domain" description="Leucine-binding protein" evidence="4">
    <location>
        <begin position="457"/>
        <end position="797"/>
    </location>
</feature>
<dbReference type="Proteomes" id="UP000010474">
    <property type="component" value="Chromosome"/>
</dbReference>
<dbReference type="PANTHER" id="PTHR30483:SF6">
    <property type="entry name" value="PERIPLASMIC BINDING PROTEIN OF ABC TRANSPORTER FOR NATURAL AMINO ACIDS"/>
    <property type="match status" value="1"/>
</dbReference>
<dbReference type="Pfam" id="PF12770">
    <property type="entry name" value="CHAT"/>
    <property type="match status" value="1"/>
</dbReference>
<evidence type="ECO:0000313" key="6">
    <source>
        <dbReference type="Proteomes" id="UP000010474"/>
    </source>
</evidence>
<dbReference type="eggNOG" id="COG0683">
    <property type="taxonomic scope" value="Bacteria"/>
</dbReference>
<keyword evidence="2" id="KW-0732">Signal</keyword>
<keyword evidence="6" id="KW-1185">Reference proteome</keyword>
<keyword evidence="5" id="KW-0675">Receptor</keyword>
<dbReference type="Gene3D" id="3.40.50.2300">
    <property type="match status" value="2"/>
</dbReference>
<evidence type="ECO:0000259" key="4">
    <source>
        <dbReference type="Pfam" id="PF13458"/>
    </source>
</evidence>
<sequence length="813" mass="91166">MGKLVIFEIGEGSFEKGFPVKIRIAEDGKPHFAEIYGRFPADLEIPQTYYEWQSAYYKLPGNWLITVPQTQITNVSTTEVCDAAAQKLKSSFNAWLNQPSVRKLERQFLQKIGEWDNVRFILETQDSLLRRLPWHLWEIFHTSHIQPEVVISSEYKPSTMQLKIPVKILAILGNSQEIDIQKDLQALTAKLPGAIIEPLLQPSRQEIVKKLWNQSWDILFFAGHSCSQEGDSWGEIQINDNESLSLLDLRYSLGYAVKKGLKLAIFNSCDGLGLARNLADLKIPYIIVMREPVPDIVAQHFLEYFLTVFASGESLYTSVQQARVRLQEELENEYPCASWIPVIFQNPAAALLKYPQPRNFQKMVAKSVTVTMLFVIIGAVLWLSLQEIKLRNRFSYGEKILFSAVTNLNKEEAIKAFWWKNYNQAVNKLITYLQEYPNDPEALIYLENAKISYKEVIKIGVAVPIGSNPSVAQEILRGLAQAQQEINNDGGVNGKFLQIQIANDDNNPEIAKQVAKRFVENADILAVVGHNSSDASVPAADIYQAGKLVMISPTSSSTKLTDRQDRTHGNYIYRTVISFTTTAETVAEYAKNNKKNKIVICSDSKATDQSFEQAFVNMMDSKGLELINDINCDFAADNFRSEQIIQKAIDKKATAILLNPQVDRINPAIELAKSNQGKFLLLGNPSLETQETLAAGNAVNGMIMAVPWNINVADHQAFVQNANRLWGEKSLITWRTATAFDATKVVATAMQKKGSTRINIQQALSNNFSFLGATGTIRFLSWGDRTGDRIGKAVLVQIQPDPSTPTGYNFVPK</sequence>
<gene>
    <name evidence="5" type="ordered locus">Anacy_0500</name>
</gene>